<feature type="transmembrane region" description="Helical" evidence="5">
    <location>
        <begin position="401"/>
        <end position="425"/>
    </location>
</feature>
<feature type="transmembrane region" description="Helical" evidence="5">
    <location>
        <begin position="174"/>
        <end position="194"/>
    </location>
</feature>
<evidence type="ECO:0000256" key="1">
    <source>
        <dbReference type="ARBA" id="ARBA00004141"/>
    </source>
</evidence>
<keyword evidence="2 5" id="KW-0812">Transmembrane</keyword>
<feature type="transmembrane region" description="Helical" evidence="5">
    <location>
        <begin position="270"/>
        <end position="287"/>
    </location>
</feature>
<feature type="transmembrane region" description="Helical" evidence="5">
    <location>
        <begin position="132"/>
        <end position="154"/>
    </location>
</feature>
<dbReference type="InterPro" id="IPR001902">
    <property type="entry name" value="SLC26A/SulP_fam"/>
</dbReference>
<reference evidence="7 8" key="1">
    <citation type="submission" date="2018-03" db="EMBL/GenBank/DDBJ databases">
        <title>Genomic Encyclopedia of Archaeal and Bacterial Type Strains, Phase II (KMG-II): from individual species to whole genera.</title>
        <authorList>
            <person name="Goeker M."/>
        </authorList>
    </citation>
    <scope>NUCLEOTIDE SEQUENCE [LARGE SCALE GENOMIC DNA]</scope>
    <source>
        <strain evidence="7 8">DSM 28057</strain>
    </source>
</reference>
<dbReference type="GO" id="GO:0055085">
    <property type="term" value="P:transmembrane transport"/>
    <property type="evidence" value="ECO:0007669"/>
    <property type="project" value="InterPro"/>
</dbReference>
<evidence type="ECO:0000256" key="2">
    <source>
        <dbReference type="ARBA" id="ARBA00022692"/>
    </source>
</evidence>
<feature type="transmembrane region" description="Helical" evidence="5">
    <location>
        <begin position="206"/>
        <end position="223"/>
    </location>
</feature>
<dbReference type="Proteomes" id="UP000240708">
    <property type="component" value="Unassembled WGS sequence"/>
</dbReference>
<protein>
    <submittedName>
        <fullName evidence="7">MFS superfamily sulfate permease-like transporter</fullName>
    </submittedName>
</protein>
<feature type="transmembrane region" description="Helical" evidence="5">
    <location>
        <begin position="98"/>
        <end position="120"/>
    </location>
</feature>
<feature type="transmembrane region" description="Helical" evidence="5">
    <location>
        <begin position="75"/>
        <end position="92"/>
    </location>
</feature>
<evidence type="ECO:0000259" key="6">
    <source>
        <dbReference type="Pfam" id="PF00916"/>
    </source>
</evidence>
<name>A0A2P8E225_9BACT</name>
<dbReference type="RefSeq" id="WP_106567875.1">
    <property type="nucleotide sequence ID" value="NZ_PYGF01000007.1"/>
</dbReference>
<feature type="transmembrane region" description="Helical" evidence="5">
    <location>
        <begin position="308"/>
        <end position="328"/>
    </location>
</feature>
<dbReference type="GO" id="GO:0016020">
    <property type="term" value="C:membrane"/>
    <property type="evidence" value="ECO:0007669"/>
    <property type="project" value="UniProtKB-SubCell"/>
</dbReference>
<gene>
    <name evidence="7" type="ORF">CLV48_107220</name>
</gene>
<keyword evidence="3 5" id="KW-1133">Transmembrane helix</keyword>
<dbReference type="PANTHER" id="PTHR11814">
    <property type="entry name" value="SULFATE TRANSPORTER"/>
    <property type="match status" value="1"/>
</dbReference>
<evidence type="ECO:0000313" key="8">
    <source>
        <dbReference type="Proteomes" id="UP000240708"/>
    </source>
</evidence>
<accession>A0A2P8E225</accession>
<dbReference type="Pfam" id="PF00916">
    <property type="entry name" value="Sulfate_transp"/>
    <property type="match status" value="1"/>
</dbReference>
<evidence type="ECO:0000313" key="7">
    <source>
        <dbReference type="EMBL" id="PSL03502.1"/>
    </source>
</evidence>
<comment type="caution">
    <text evidence="7">The sequence shown here is derived from an EMBL/GenBank/DDBJ whole genome shotgun (WGS) entry which is preliminary data.</text>
</comment>
<feature type="transmembrane region" description="Helical" evidence="5">
    <location>
        <begin position="50"/>
        <end position="68"/>
    </location>
</feature>
<comment type="subcellular location">
    <subcellularLocation>
        <location evidence="1">Membrane</location>
        <topology evidence="1">Multi-pass membrane protein</topology>
    </subcellularLocation>
</comment>
<dbReference type="EMBL" id="PYGF01000007">
    <property type="protein sequence ID" value="PSL03502.1"/>
    <property type="molecule type" value="Genomic_DNA"/>
</dbReference>
<proteinExistence type="predicted"/>
<dbReference type="AlphaFoldDB" id="A0A2P8E225"/>
<evidence type="ECO:0000256" key="4">
    <source>
        <dbReference type="ARBA" id="ARBA00023136"/>
    </source>
</evidence>
<evidence type="ECO:0000256" key="3">
    <source>
        <dbReference type="ARBA" id="ARBA00022989"/>
    </source>
</evidence>
<keyword evidence="4 5" id="KW-0472">Membrane</keyword>
<keyword evidence="8" id="KW-1185">Reference proteome</keyword>
<organism evidence="7 8">
    <name type="scientific">Cecembia rubra</name>
    <dbReference type="NCBI Taxonomy" id="1485585"/>
    <lineage>
        <taxon>Bacteria</taxon>
        <taxon>Pseudomonadati</taxon>
        <taxon>Bacteroidota</taxon>
        <taxon>Cytophagia</taxon>
        <taxon>Cytophagales</taxon>
        <taxon>Cyclobacteriaceae</taxon>
        <taxon>Cecembia</taxon>
    </lineage>
</organism>
<feature type="domain" description="SLC26A/SulP transporter" evidence="6">
    <location>
        <begin position="21"/>
        <end position="407"/>
    </location>
</feature>
<dbReference type="OrthoDB" id="9769739at2"/>
<evidence type="ECO:0000256" key="5">
    <source>
        <dbReference type="SAM" id="Phobius"/>
    </source>
</evidence>
<sequence>MKTKKIEVPQAGLSGLRQYWKADLISGFLVFLIALPLCLGISMASGFPPVAGIFTAIIGGIVVSFFGGSQLTIKGPAAGLIVIALGAVTELGQGDPMLGYKLTLAVIVVAGILQMIFGWVKSGILADFFPSAAVHGMLAAIGVIIAAKQLFTLIGVKPEAHETLDLLAELPSGFAQLNPEIALIGLISLLIMFSFPLIKHPLLKKIPAPLVVILVAIPLGRIFDLEHEHTYLFLDGHEYSIGPKFLVTLPDSLLAAVTFPDFSQLFSGTSIKYIIMFALVGSLESLLSSKAIDSLDPYKRKSNMNRDLLGVGVGNTLAGLIGGLPMISEIVRSSSNINNGGKTWWSNVFHGLFLLIFVAFFPFLIHQIPLAALAAMLIYTGYRLASPKEFYKTYQIGKEQLAIFLITIVVTLGTDLLLGIAAGILTKIIMHLKNGLPLKNIFKPLFTVTVEGDSYVVDVFHSAVFSNYILLKKSLDALPRGKHLILDFTNANLVDHTVMENLHHYQHDYEHEGGKFDMRGMEHLEKRSSHILAARKAKKTA</sequence>
<feature type="transmembrane region" description="Helical" evidence="5">
    <location>
        <begin position="348"/>
        <end position="380"/>
    </location>
</feature>
<feature type="transmembrane region" description="Helical" evidence="5">
    <location>
        <begin position="24"/>
        <end position="44"/>
    </location>
</feature>
<dbReference type="InterPro" id="IPR011547">
    <property type="entry name" value="SLC26A/SulP_dom"/>
</dbReference>